<dbReference type="RefSeq" id="WP_028312737.1">
    <property type="nucleotide sequence ID" value="NZ_KI519499.1"/>
</dbReference>
<evidence type="ECO:0000256" key="1">
    <source>
        <dbReference type="SAM" id="SignalP"/>
    </source>
</evidence>
<evidence type="ECO:0000313" key="2">
    <source>
        <dbReference type="Proteomes" id="UP000675920"/>
    </source>
</evidence>
<dbReference type="OrthoDB" id="5368589at2"/>
<dbReference type="Proteomes" id="UP000675920">
    <property type="component" value="Unplaced"/>
</dbReference>
<organism evidence="2 3">
    <name type="scientific">Derxia gummosa DSM 723</name>
    <dbReference type="NCBI Taxonomy" id="1121388"/>
    <lineage>
        <taxon>Bacteria</taxon>
        <taxon>Pseudomonadati</taxon>
        <taxon>Pseudomonadota</taxon>
        <taxon>Betaproteobacteria</taxon>
        <taxon>Burkholderiales</taxon>
        <taxon>Alcaligenaceae</taxon>
        <taxon>Derxia</taxon>
    </lineage>
</organism>
<proteinExistence type="predicted"/>
<evidence type="ECO:0000313" key="3">
    <source>
        <dbReference type="RefSeq" id="WP_028312737.1"/>
    </source>
</evidence>
<dbReference type="SUPFAM" id="SSF53850">
    <property type="entry name" value="Periplasmic binding protein-like II"/>
    <property type="match status" value="1"/>
</dbReference>
<feature type="signal peptide" evidence="1">
    <location>
        <begin position="1"/>
        <end position="20"/>
    </location>
</feature>
<name>A0A8B6X6A9_9BURK</name>
<evidence type="ECO:0008006" key="4">
    <source>
        <dbReference type="Google" id="ProtNLM"/>
    </source>
</evidence>
<dbReference type="AlphaFoldDB" id="A0A8B6X6A9"/>
<keyword evidence="2" id="KW-1185">Reference proteome</keyword>
<protein>
    <recommendedName>
        <fullName evidence="4">Phosphate ABC transporter substrate-binding protein</fullName>
    </recommendedName>
</protein>
<feature type="chain" id="PRO_5034578640" description="Phosphate ABC transporter substrate-binding protein" evidence="1">
    <location>
        <begin position="21"/>
        <end position="140"/>
    </location>
</feature>
<sequence>MKTLAWLFTALLMLGTPLLAAENDPVLLIGHPGLPPIDADTVERLYTGRSIEVAGTPVTVVNAAGGSALRRRFLATWLRTTDERYGAYWTVRRHVGKGAPPRELGGGSAEMIDFVRATPGAIGYIDAAELRPGLNVIARP</sequence>
<keyword evidence="1" id="KW-0732">Signal</keyword>
<dbReference type="Gene3D" id="3.40.190.10">
    <property type="entry name" value="Periplasmic binding protein-like II"/>
    <property type="match status" value="1"/>
</dbReference>
<reference evidence="3" key="1">
    <citation type="submission" date="2025-08" db="UniProtKB">
        <authorList>
            <consortium name="RefSeq"/>
        </authorList>
    </citation>
    <scope>IDENTIFICATION</scope>
</reference>
<accession>A0A8B6X6A9</accession>